<reference evidence="1" key="1">
    <citation type="submission" date="2020-05" db="EMBL/GenBank/DDBJ databases">
        <authorList>
            <person name="Chiriac C."/>
            <person name="Salcher M."/>
            <person name="Ghai R."/>
            <person name="Kavagutti S V."/>
        </authorList>
    </citation>
    <scope>NUCLEOTIDE SEQUENCE</scope>
</reference>
<evidence type="ECO:0008006" key="2">
    <source>
        <dbReference type="Google" id="ProtNLM"/>
    </source>
</evidence>
<sequence>MIEKEFRCSTVVQAFLDDATSNVKMLMGPVGSGKSSACCIHMYMTAMNMPRGKDGKKRCKWGVVRNTYSQLKTTTIRTWCTWFPEEIFGKVRGDSPLTHVIKNHEVEIEVIFLAVESLTDVQRLKSLELTAIYINEAQFFESRELMQTFIERTNRFPDKHITGGSLGKPLVIMDCNPPSNRHWIYQIFEKERPNGFAIYKMPPALIQNDDGTYRNNPDADYLWQVAEEGHEPSYWLDLAKGATQEYVNVSLMGKYGVLEEGRAIHPEYNDSLHYASRIIDANSDLEIGLGWDFGNTPACAVVQLMPNSQFVILAEFWTEYMSLREFAQNIVVPELDRMYPFWRKNYLSYHDPAGGAMNPDGSTCLSILSECGINSQPAISNSPVFRRDALKYFLTRMPGGSPGFVLSSRCDMLREGLMGKFKYELIKSSAFSESKQYQEKPMKNMHSHICEALEYIATAYASVSKQPPRQTQTIQLQKWGSS</sequence>
<evidence type="ECO:0000313" key="1">
    <source>
        <dbReference type="EMBL" id="CAB4202092.1"/>
    </source>
</evidence>
<dbReference type="Gene3D" id="3.40.50.300">
    <property type="entry name" value="P-loop containing nucleotide triphosphate hydrolases"/>
    <property type="match status" value="1"/>
</dbReference>
<proteinExistence type="predicted"/>
<dbReference type="EMBL" id="LR797308">
    <property type="protein sequence ID" value="CAB4202092.1"/>
    <property type="molecule type" value="Genomic_DNA"/>
</dbReference>
<dbReference type="InterPro" id="IPR027417">
    <property type="entry name" value="P-loop_NTPase"/>
</dbReference>
<accession>A0A6J5RUM3</accession>
<name>A0A6J5RUM3_9CAUD</name>
<protein>
    <recommendedName>
        <fullName evidence="2">Terminase-like family</fullName>
    </recommendedName>
</protein>
<gene>
    <name evidence="1" type="ORF">UFOVP1361_55</name>
</gene>
<organism evidence="1">
    <name type="scientific">uncultured Caudovirales phage</name>
    <dbReference type="NCBI Taxonomy" id="2100421"/>
    <lineage>
        <taxon>Viruses</taxon>
        <taxon>Duplodnaviria</taxon>
        <taxon>Heunggongvirae</taxon>
        <taxon>Uroviricota</taxon>
        <taxon>Caudoviricetes</taxon>
        <taxon>Peduoviridae</taxon>
        <taxon>Maltschvirus</taxon>
        <taxon>Maltschvirus maltsch</taxon>
    </lineage>
</organism>